<proteinExistence type="predicted"/>
<comment type="caution">
    <text evidence="2">The sequence shown here is derived from an EMBL/GenBank/DDBJ whole genome shotgun (WGS) entry which is preliminary data.</text>
</comment>
<dbReference type="InterPro" id="IPR053521">
    <property type="entry name" value="McjB-like"/>
</dbReference>
<evidence type="ECO:0000313" key="2">
    <source>
        <dbReference type="EMBL" id="MEN3749871.1"/>
    </source>
</evidence>
<dbReference type="RefSeq" id="WP_346248922.1">
    <property type="nucleotide sequence ID" value="NZ_JBDIZK010000019.1"/>
</dbReference>
<reference evidence="2 3" key="1">
    <citation type="submission" date="2024-05" db="EMBL/GenBank/DDBJ databases">
        <title>Sphingomonas sp. HF-S3 16S ribosomal RNA gene Genome sequencing and assembly.</title>
        <authorList>
            <person name="Lee H."/>
        </authorList>
    </citation>
    <scope>NUCLEOTIDE SEQUENCE [LARGE SCALE GENOMIC DNA]</scope>
    <source>
        <strain evidence="2 3">HF-S3</strain>
    </source>
</reference>
<dbReference type="Pfam" id="PF13471">
    <property type="entry name" value="Transglut_core3"/>
    <property type="match status" value="1"/>
</dbReference>
<dbReference type="InterPro" id="IPR032708">
    <property type="entry name" value="McjB_C"/>
</dbReference>
<evidence type="ECO:0000259" key="1">
    <source>
        <dbReference type="Pfam" id="PF13471"/>
    </source>
</evidence>
<keyword evidence="3" id="KW-1185">Reference proteome</keyword>
<feature type="domain" description="Microcin J25-processing protein McjB C-terminal" evidence="1">
    <location>
        <begin position="32"/>
        <end position="134"/>
    </location>
</feature>
<name>A0ABV0BGD2_9SPHN</name>
<protein>
    <submittedName>
        <fullName evidence="2">Lasso peptide biosynthesis B2 protein</fullName>
    </submittedName>
</protein>
<sequence length="141" mass="15209">MAALVDAARATPVAVALAGSALLIRLLGLRRAAKVAWTLADRLPRAREAKVPPAELAHRQARMIARVGETMPAGPRCLPRALLLAAVLRRRRVAADLVLGVRVAQPFDAHAWVELDGRAVNEAPTLASDYRPLWHLPNLTA</sequence>
<dbReference type="NCBIfam" id="NF033537">
    <property type="entry name" value="lasso_biosyn_B2"/>
    <property type="match status" value="1"/>
</dbReference>
<evidence type="ECO:0000313" key="3">
    <source>
        <dbReference type="Proteomes" id="UP001427805"/>
    </source>
</evidence>
<organism evidence="2 3">
    <name type="scientific">Sphingomonas rustica</name>
    <dbReference type="NCBI Taxonomy" id="3103142"/>
    <lineage>
        <taxon>Bacteria</taxon>
        <taxon>Pseudomonadati</taxon>
        <taxon>Pseudomonadota</taxon>
        <taxon>Alphaproteobacteria</taxon>
        <taxon>Sphingomonadales</taxon>
        <taxon>Sphingomonadaceae</taxon>
        <taxon>Sphingomonas</taxon>
    </lineage>
</organism>
<dbReference type="EMBL" id="JBDIZK010000019">
    <property type="protein sequence ID" value="MEN3749871.1"/>
    <property type="molecule type" value="Genomic_DNA"/>
</dbReference>
<gene>
    <name evidence="2" type="ORF">TPR58_22050</name>
</gene>
<dbReference type="Proteomes" id="UP001427805">
    <property type="component" value="Unassembled WGS sequence"/>
</dbReference>
<accession>A0ABV0BGD2</accession>